<gene>
    <name evidence="6" type="primary">tetR3</name>
    <name evidence="6" type="ORF">PFCIRM138_06495</name>
</gene>
<dbReference type="InterPro" id="IPR036271">
    <property type="entry name" value="Tet_transcr_reg_TetR-rel_C_sf"/>
</dbReference>
<protein>
    <submittedName>
        <fullName evidence="6">Transcriptional regulator TetR</fullName>
    </submittedName>
</protein>
<sequence>MTLRHYPKGSAKRLEILDAALEVFTTEGYRATSLRGIAERAQITPAGIMHYFDSKEQLLSAVLQHRDAMDVRRADLDTPTNPVETLAQVMDANMKVPGLVTLYLTIAAAAVDPHHPAHDYLERRYRRLAGGLTAWITEMSQAGLVPKVVYPAGVATAIVAQADGIQFQWLLDPSVDMGMHVRRGGRRLLGLPFDKPIPQLPNPWTMRRALQLYPVTMVTGERVGEAPVGH</sequence>
<dbReference type="EMBL" id="LM676401">
    <property type="protein sequence ID" value="CEP26307.1"/>
    <property type="molecule type" value="Genomic_DNA"/>
</dbReference>
<accession>A0A0B7NZA2</accession>
<dbReference type="SUPFAM" id="SSF48498">
    <property type="entry name" value="Tetracyclin repressor-like, C-terminal domain"/>
    <property type="match status" value="1"/>
</dbReference>
<evidence type="ECO:0000256" key="3">
    <source>
        <dbReference type="ARBA" id="ARBA00023163"/>
    </source>
</evidence>
<dbReference type="InterPro" id="IPR050109">
    <property type="entry name" value="HTH-type_TetR-like_transc_reg"/>
</dbReference>
<dbReference type="InterPro" id="IPR001647">
    <property type="entry name" value="HTH_TetR"/>
</dbReference>
<reference evidence="6" key="1">
    <citation type="submission" date="2014-08" db="EMBL/GenBank/DDBJ databases">
        <authorList>
            <person name="Falentin Helene"/>
        </authorList>
    </citation>
    <scope>NUCLEOTIDE SEQUENCE</scope>
</reference>
<evidence type="ECO:0000256" key="4">
    <source>
        <dbReference type="PROSITE-ProRule" id="PRU00335"/>
    </source>
</evidence>
<dbReference type="SUPFAM" id="SSF46689">
    <property type="entry name" value="Homeodomain-like"/>
    <property type="match status" value="1"/>
</dbReference>
<feature type="DNA-binding region" description="H-T-H motif" evidence="4">
    <location>
        <begin position="33"/>
        <end position="52"/>
    </location>
</feature>
<keyword evidence="3" id="KW-0804">Transcription</keyword>
<keyword evidence="1" id="KW-0805">Transcription regulation</keyword>
<evidence type="ECO:0000259" key="5">
    <source>
        <dbReference type="PROSITE" id="PS50977"/>
    </source>
</evidence>
<dbReference type="GO" id="GO:0003700">
    <property type="term" value="F:DNA-binding transcription factor activity"/>
    <property type="evidence" value="ECO:0007669"/>
    <property type="project" value="TreeGrafter"/>
</dbReference>
<proteinExistence type="predicted"/>
<dbReference type="Pfam" id="PF00440">
    <property type="entry name" value="TetR_N"/>
    <property type="match status" value="1"/>
</dbReference>
<evidence type="ECO:0000313" key="6">
    <source>
        <dbReference type="EMBL" id="CEP26307.1"/>
    </source>
</evidence>
<dbReference type="InterPro" id="IPR009057">
    <property type="entry name" value="Homeodomain-like_sf"/>
</dbReference>
<dbReference type="PRINTS" id="PR00455">
    <property type="entry name" value="HTHTETR"/>
</dbReference>
<evidence type="ECO:0000256" key="1">
    <source>
        <dbReference type="ARBA" id="ARBA00023015"/>
    </source>
</evidence>
<dbReference type="AlphaFoldDB" id="A0A0B7NZA2"/>
<organism evidence="6">
    <name type="scientific">Propionibacterium freudenreichii subsp. freudenreichii</name>
    <dbReference type="NCBI Taxonomy" id="66712"/>
    <lineage>
        <taxon>Bacteria</taxon>
        <taxon>Bacillati</taxon>
        <taxon>Actinomycetota</taxon>
        <taxon>Actinomycetes</taxon>
        <taxon>Propionibacteriales</taxon>
        <taxon>Propionibacteriaceae</taxon>
        <taxon>Propionibacterium</taxon>
    </lineage>
</organism>
<dbReference type="PANTHER" id="PTHR30055:SF234">
    <property type="entry name" value="HTH-TYPE TRANSCRIPTIONAL REGULATOR BETI"/>
    <property type="match status" value="1"/>
</dbReference>
<feature type="domain" description="HTH tetR-type" evidence="5">
    <location>
        <begin position="10"/>
        <end position="70"/>
    </location>
</feature>
<dbReference type="PROSITE" id="PS50977">
    <property type="entry name" value="HTH_TETR_2"/>
    <property type="match status" value="1"/>
</dbReference>
<dbReference type="GO" id="GO:0000976">
    <property type="term" value="F:transcription cis-regulatory region binding"/>
    <property type="evidence" value="ECO:0007669"/>
    <property type="project" value="TreeGrafter"/>
</dbReference>
<name>A0A0B7NZA2_PROFF</name>
<keyword evidence="2 4" id="KW-0238">DNA-binding</keyword>
<evidence type="ECO:0000256" key="2">
    <source>
        <dbReference type="ARBA" id="ARBA00023125"/>
    </source>
</evidence>
<dbReference type="PANTHER" id="PTHR30055">
    <property type="entry name" value="HTH-TYPE TRANSCRIPTIONAL REGULATOR RUTR"/>
    <property type="match status" value="1"/>
</dbReference>
<dbReference type="Gene3D" id="1.10.357.10">
    <property type="entry name" value="Tetracycline Repressor, domain 2"/>
    <property type="match status" value="1"/>
</dbReference>